<dbReference type="GO" id="GO:0008168">
    <property type="term" value="F:methyltransferase activity"/>
    <property type="evidence" value="ECO:0007669"/>
    <property type="project" value="UniProtKB-KW"/>
</dbReference>
<proteinExistence type="predicted"/>
<protein>
    <submittedName>
        <fullName evidence="2">Methyltransferase</fullName>
    </submittedName>
</protein>
<dbReference type="PIRSF" id="PIRSF031679">
    <property type="entry name" value="Mtase_Alr7345_prd"/>
    <property type="match status" value="1"/>
</dbReference>
<evidence type="ECO:0000313" key="3">
    <source>
        <dbReference type="Proteomes" id="UP001254608"/>
    </source>
</evidence>
<dbReference type="Proteomes" id="UP001254608">
    <property type="component" value="Unassembled WGS sequence"/>
</dbReference>
<keyword evidence="2" id="KW-0489">Methyltransferase</keyword>
<dbReference type="SUPFAM" id="SSF53335">
    <property type="entry name" value="S-adenosyl-L-methionine-dependent methyltransferases"/>
    <property type="match status" value="1"/>
</dbReference>
<accession>A0ABU2WLS4</accession>
<comment type="caution">
    <text evidence="2">The sequence shown here is derived from an EMBL/GenBank/DDBJ whole genome shotgun (WGS) entry which is preliminary data.</text>
</comment>
<keyword evidence="1" id="KW-0732">Signal</keyword>
<evidence type="ECO:0000256" key="1">
    <source>
        <dbReference type="SAM" id="SignalP"/>
    </source>
</evidence>
<sequence length="273" mass="30323">MNLTRKPLAGLLLLASVCGVAHGEDQALEQAIASDTRTANYVERDDYRHPYETLSFLGIKDDMTVVEIWPDGGWYTEILAPYLRENGKFYAAHFSADSSSSYFRDSRQTFIEKMAATPALYDKVTLTSFSPPDELSIAPAGTADLVLTFRNVHNWYMRGGGDENVLAALSAMFTALKSGGVLGIVEHRLPEARSLDDQEASGYMRQDYVIEMARKAGFELAETSEINANPKDSADHPKGVWTLPPSLRLGDEDRNRYLAIGESDRMTLKFVKP</sequence>
<feature type="chain" id="PRO_5047140222" evidence="1">
    <location>
        <begin position="24"/>
        <end position="273"/>
    </location>
</feature>
<gene>
    <name evidence="2" type="ORF">RM530_15760</name>
</gene>
<name>A0ABU2WLS4_9GAMM</name>
<evidence type="ECO:0000313" key="2">
    <source>
        <dbReference type="EMBL" id="MDT0498806.1"/>
    </source>
</evidence>
<feature type="signal peptide" evidence="1">
    <location>
        <begin position="1"/>
        <end position="23"/>
    </location>
</feature>
<dbReference type="RefSeq" id="WP_311366218.1">
    <property type="nucleotide sequence ID" value="NZ_JAVRIC010000027.1"/>
</dbReference>
<dbReference type="GO" id="GO:0032259">
    <property type="term" value="P:methylation"/>
    <property type="evidence" value="ECO:0007669"/>
    <property type="project" value="UniProtKB-KW"/>
</dbReference>
<dbReference type="InterPro" id="IPR016980">
    <property type="entry name" value="S-AdoMet-dep_MeTrfase_Alr7345"/>
</dbReference>
<reference evidence="2 3" key="1">
    <citation type="submission" date="2023-09" db="EMBL/GenBank/DDBJ databases">
        <authorList>
            <person name="Rey-Velasco X."/>
        </authorList>
    </citation>
    <scope>NUCLEOTIDE SEQUENCE [LARGE SCALE GENOMIC DNA]</scope>
    <source>
        <strain evidence="2 3">W345</strain>
    </source>
</reference>
<organism evidence="2 3">
    <name type="scientific">Banduia mediterranea</name>
    <dbReference type="NCBI Taxonomy" id="3075609"/>
    <lineage>
        <taxon>Bacteria</taxon>
        <taxon>Pseudomonadati</taxon>
        <taxon>Pseudomonadota</taxon>
        <taxon>Gammaproteobacteria</taxon>
        <taxon>Nevskiales</taxon>
        <taxon>Algiphilaceae</taxon>
        <taxon>Banduia</taxon>
    </lineage>
</organism>
<dbReference type="EMBL" id="JAVRIC010000027">
    <property type="protein sequence ID" value="MDT0498806.1"/>
    <property type="molecule type" value="Genomic_DNA"/>
</dbReference>
<dbReference type="Gene3D" id="3.40.50.150">
    <property type="entry name" value="Vaccinia Virus protein VP39"/>
    <property type="match status" value="1"/>
</dbReference>
<dbReference type="InterPro" id="IPR029063">
    <property type="entry name" value="SAM-dependent_MTases_sf"/>
</dbReference>
<keyword evidence="2" id="KW-0808">Transferase</keyword>
<keyword evidence="3" id="KW-1185">Reference proteome</keyword>